<reference evidence="2" key="2">
    <citation type="submission" date="2020-08" db="EMBL/GenBank/DDBJ databases">
        <title>Plant Genome Project.</title>
        <authorList>
            <person name="Zhang R.-G."/>
        </authorList>
    </citation>
    <scope>NUCLEOTIDE SEQUENCE</scope>
    <source>
        <strain evidence="2">Huo1</strain>
        <tissue evidence="2">Leaf</tissue>
    </source>
</reference>
<accession>A0A8X8YPG3</accession>
<proteinExistence type="predicted"/>
<gene>
    <name evidence="2" type="ORF">SASPL_101091</name>
</gene>
<feature type="transmembrane region" description="Helical" evidence="1">
    <location>
        <begin position="54"/>
        <end position="79"/>
    </location>
</feature>
<reference evidence="2" key="1">
    <citation type="submission" date="2018-01" db="EMBL/GenBank/DDBJ databases">
        <authorList>
            <person name="Mao J.F."/>
        </authorList>
    </citation>
    <scope>NUCLEOTIDE SEQUENCE</scope>
    <source>
        <strain evidence="2">Huo1</strain>
        <tissue evidence="2">Leaf</tissue>
    </source>
</reference>
<keyword evidence="3" id="KW-1185">Reference proteome</keyword>
<feature type="transmembrane region" description="Helical" evidence="1">
    <location>
        <begin position="18"/>
        <end position="42"/>
    </location>
</feature>
<dbReference type="PROSITE" id="PS50216">
    <property type="entry name" value="DHHC"/>
    <property type="match status" value="1"/>
</dbReference>
<organism evidence="2">
    <name type="scientific">Salvia splendens</name>
    <name type="common">Scarlet sage</name>
    <dbReference type="NCBI Taxonomy" id="180675"/>
    <lineage>
        <taxon>Eukaryota</taxon>
        <taxon>Viridiplantae</taxon>
        <taxon>Streptophyta</taxon>
        <taxon>Embryophyta</taxon>
        <taxon>Tracheophyta</taxon>
        <taxon>Spermatophyta</taxon>
        <taxon>Magnoliopsida</taxon>
        <taxon>eudicotyledons</taxon>
        <taxon>Gunneridae</taxon>
        <taxon>Pentapetalae</taxon>
        <taxon>asterids</taxon>
        <taxon>lamiids</taxon>
        <taxon>Lamiales</taxon>
        <taxon>Lamiaceae</taxon>
        <taxon>Nepetoideae</taxon>
        <taxon>Mentheae</taxon>
        <taxon>Salviinae</taxon>
        <taxon>Salvia</taxon>
        <taxon>Salvia subgen. Calosphace</taxon>
        <taxon>core Calosphace</taxon>
    </lineage>
</organism>
<evidence type="ECO:0008006" key="4">
    <source>
        <dbReference type="Google" id="ProtNLM"/>
    </source>
</evidence>
<sequence length="104" mass="11808">MRFDHHCPAFENCIVNEIMLVLIIGFVIFETSFVLCASLSYYIQKFGCWYSIILLYLSALAGNPPLLGCASTVVVFIMWHVYCACFNIKTDGWVSSIIILEQID</sequence>
<evidence type="ECO:0000256" key="1">
    <source>
        <dbReference type="SAM" id="Phobius"/>
    </source>
</evidence>
<keyword evidence="1" id="KW-1133">Transmembrane helix</keyword>
<protein>
    <recommendedName>
        <fullName evidence="4">Palmitoyltransferase</fullName>
    </recommendedName>
</protein>
<evidence type="ECO:0000313" key="2">
    <source>
        <dbReference type="EMBL" id="KAG6436206.1"/>
    </source>
</evidence>
<comment type="caution">
    <text evidence="2">The sequence shown here is derived from an EMBL/GenBank/DDBJ whole genome shotgun (WGS) entry which is preliminary data.</text>
</comment>
<dbReference type="Proteomes" id="UP000298416">
    <property type="component" value="Unassembled WGS sequence"/>
</dbReference>
<name>A0A8X8YPG3_SALSN</name>
<evidence type="ECO:0000313" key="3">
    <source>
        <dbReference type="Proteomes" id="UP000298416"/>
    </source>
</evidence>
<dbReference type="EMBL" id="PNBA02000001">
    <property type="protein sequence ID" value="KAG6436206.1"/>
    <property type="molecule type" value="Genomic_DNA"/>
</dbReference>
<keyword evidence="1" id="KW-0812">Transmembrane</keyword>
<keyword evidence="1" id="KW-0472">Membrane</keyword>
<dbReference type="AlphaFoldDB" id="A0A8X8YPG3"/>